<accession>A0A0E9VTN4</accession>
<sequence length="10" mass="1277">MRKFIIDLQL</sequence>
<dbReference type="EMBL" id="GBXM01027919">
    <property type="protein sequence ID" value="JAH80658.1"/>
    <property type="molecule type" value="Transcribed_RNA"/>
</dbReference>
<organism evidence="1">
    <name type="scientific">Anguilla anguilla</name>
    <name type="common">European freshwater eel</name>
    <name type="synonym">Muraena anguilla</name>
    <dbReference type="NCBI Taxonomy" id="7936"/>
    <lineage>
        <taxon>Eukaryota</taxon>
        <taxon>Metazoa</taxon>
        <taxon>Chordata</taxon>
        <taxon>Craniata</taxon>
        <taxon>Vertebrata</taxon>
        <taxon>Euteleostomi</taxon>
        <taxon>Actinopterygii</taxon>
        <taxon>Neopterygii</taxon>
        <taxon>Teleostei</taxon>
        <taxon>Anguilliformes</taxon>
        <taxon>Anguillidae</taxon>
        <taxon>Anguilla</taxon>
    </lineage>
</organism>
<reference evidence="1" key="2">
    <citation type="journal article" date="2015" name="Fish Shellfish Immunol.">
        <title>Early steps in the European eel (Anguilla anguilla)-Vibrio vulnificus interaction in the gills: Role of the RtxA13 toxin.</title>
        <authorList>
            <person name="Callol A."/>
            <person name="Pajuelo D."/>
            <person name="Ebbesson L."/>
            <person name="Teles M."/>
            <person name="MacKenzie S."/>
            <person name="Amaro C."/>
        </authorList>
    </citation>
    <scope>NUCLEOTIDE SEQUENCE</scope>
</reference>
<proteinExistence type="predicted"/>
<reference evidence="1" key="1">
    <citation type="submission" date="2014-11" db="EMBL/GenBank/DDBJ databases">
        <authorList>
            <person name="Amaro Gonzalez C."/>
        </authorList>
    </citation>
    <scope>NUCLEOTIDE SEQUENCE</scope>
</reference>
<evidence type="ECO:0000313" key="1">
    <source>
        <dbReference type="EMBL" id="JAH80658.1"/>
    </source>
</evidence>
<name>A0A0E9VTN4_ANGAN</name>
<protein>
    <submittedName>
        <fullName evidence="1">Uncharacterized protein</fullName>
    </submittedName>
</protein>